<evidence type="ECO:0000256" key="6">
    <source>
        <dbReference type="ARBA" id="ARBA00023717"/>
    </source>
</evidence>
<evidence type="ECO:0000256" key="2">
    <source>
        <dbReference type="ARBA" id="ARBA00005254"/>
    </source>
</evidence>
<evidence type="ECO:0000256" key="3">
    <source>
        <dbReference type="ARBA" id="ARBA00022832"/>
    </source>
</evidence>
<protein>
    <submittedName>
        <fullName evidence="8">Crotonase/enoyl-CoA hydratase family protein</fullName>
    </submittedName>
</protein>
<dbReference type="EMBL" id="JAUZMZ010000002">
    <property type="protein sequence ID" value="MEE2030637.1"/>
    <property type="molecule type" value="Genomic_DNA"/>
</dbReference>
<dbReference type="Proteomes" id="UP001331936">
    <property type="component" value="Unassembled WGS sequence"/>
</dbReference>
<comment type="function">
    <text evidence="1">Could possibly oxidize fatty acids using specific components.</text>
</comment>
<evidence type="ECO:0000313" key="8">
    <source>
        <dbReference type="EMBL" id="MEE2030637.1"/>
    </source>
</evidence>
<dbReference type="CDD" id="cd06558">
    <property type="entry name" value="crotonase-like"/>
    <property type="match status" value="1"/>
</dbReference>
<comment type="caution">
    <text evidence="8">The sequence shown here is derived from an EMBL/GenBank/DDBJ whole genome shotgun (WGS) entry which is preliminary data.</text>
</comment>
<keyword evidence="9" id="KW-1185">Reference proteome</keyword>
<dbReference type="InterPro" id="IPR014748">
    <property type="entry name" value="Enoyl-CoA_hydra_C"/>
</dbReference>
<dbReference type="NCBIfam" id="NF006699">
    <property type="entry name" value="PRK09245.1"/>
    <property type="match status" value="1"/>
</dbReference>
<comment type="catalytic activity">
    <reaction evidence="6">
        <text>a 4-saturated-(3S)-3-hydroxyacyl-CoA = a (3E)-enoyl-CoA + H2O</text>
        <dbReference type="Rhea" id="RHEA:20724"/>
        <dbReference type="ChEBI" id="CHEBI:15377"/>
        <dbReference type="ChEBI" id="CHEBI:58521"/>
        <dbReference type="ChEBI" id="CHEBI:137480"/>
        <dbReference type="EC" id="4.2.1.17"/>
    </reaction>
</comment>
<dbReference type="PANTHER" id="PTHR11941:SF54">
    <property type="entry name" value="ENOYL-COA HYDRATASE, MITOCHONDRIAL"/>
    <property type="match status" value="1"/>
</dbReference>
<comment type="similarity">
    <text evidence="2 7">Belongs to the enoyl-CoA hydratase/isomerase family.</text>
</comment>
<keyword evidence="4" id="KW-0456">Lyase</keyword>
<evidence type="ECO:0000256" key="1">
    <source>
        <dbReference type="ARBA" id="ARBA00002994"/>
    </source>
</evidence>
<evidence type="ECO:0000256" key="5">
    <source>
        <dbReference type="ARBA" id="ARBA00023709"/>
    </source>
</evidence>
<reference evidence="8 9" key="1">
    <citation type="submission" date="2023-08" db="EMBL/GenBank/DDBJ databases">
        <authorList>
            <person name="Girao M."/>
            <person name="Carvalho M.F."/>
        </authorList>
    </citation>
    <scope>NUCLEOTIDE SEQUENCE [LARGE SCALE GENOMIC DNA]</scope>
    <source>
        <strain evidence="8 9">CC-R104</strain>
    </source>
</reference>
<dbReference type="Gene3D" id="1.10.12.10">
    <property type="entry name" value="Lyase 2-enoyl-coa Hydratase, Chain A, domain 2"/>
    <property type="match status" value="1"/>
</dbReference>
<dbReference type="InterPro" id="IPR029045">
    <property type="entry name" value="ClpP/crotonase-like_dom_sf"/>
</dbReference>
<evidence type="ECO:0000313" key="9">
    <source>
        <dbReference type="Proteomes" id="UP001331936"/>
    </source>
</evidence>
<sequence length="269" mass="28731">MGAAQDVVLSERDGNIVTWTVNLPEARNPISGDEVVDRLVELVDEANNDPETRVVILTGAGTAFSAGGNVKDMADRKGMFGGAPYALRDGYRRGIQRLPKAIYHCEVPIIAAVNGPAVGAGCDLAMMCDMRVASTTAFFAESFVKLGIIPGDGGAWLLPRAIGAARAAEMAFTGDRVDAATALDWGMVSQVVEPENLLDTARALADRVAVNPPHALRMTKKLLREGQRVDLDTILELSASFQALSHHTEDHSEALTAFLERRTGNFSGN</sequence>
<evidence type="ECO:0000256" key="7">
    <source>
        <dbReference type="RuleBase" id="RU003707"/>
    </source>
</evidence>
<dbReference type="SUPFAM" id="SSF52096">
    <property type="entry name" value="ClpP/crotonase"/>
    <property type="match status" value="1"/>
</dbReference>
<accession>A0ABU7JLP1</accession>
<dbReference type="PANTHER" id="PTHR11941">
    <property type="entry name" value="ENOYL-COA HYDRATASE-RELATED"/>
    <property type="match status" value="1"/>
</dbReference>
<keyword evidence="3" id="KW-0276">Fatty acid metabolism</keyword>
<dbReference type="Pfam" id="PF00378">
    <property type="entry name" value="ECH_1"/>
    <property type="match status" value="1"/>
</dbReference>
<proteinExistence type="inferred from homology"/>
<dbReference type="PROSITE" id="PS00166">
    <property type="entry name" value="ENOYL_COA_HYDRATASE"/>
    <property type="match status" value="1"/>
</dbReference>
<organism evidence="8 9">
    <name type="scientific">Rhodococcus chondri</name>
    <dbReference type="NCBI Taxonomy" id="3065941"/>
    <lineage>
        <taxon>Bacteria</taxon>
        <taxon>Bacillati</taxon>
        <taxon>Actinomycetota</taxon>
        <taxon>Actinomycetes</taxon>
        <taxon>Mycobacteriales</taxon>
        <taxon>Nocardiaceae</taxon>
        <taxon>Rhodococcus</taxon>
    </lineage>
</organism>
<dbReference type="InterPro" id="IPR018376">
    <property type="entry name" value="Enoyl-CoA_hyd/isom_CS"/>
</dbReference>
<dbReference type="InterPro" id="IPR001753">
    <property type="entry name" value="Enoyl-CoA_hydra/iso"/>
</dbReference>
<dbReference type="RefSeq" id="WP_330150064.1">
    <property type="nucleotide sequence ID" value="NZ_JAUZMZ010000002.1"/>
</dbReference>
<evidence type="ECO:0000256" key="4">
    <source>
        <dbReference type="ARBA" id="ARBA00023239"/>
    </source>
</evidence>
<keyword evidence="3" id="KW-0443">Lipid metabolism</keyword>
<name>A0ABU7JLP1_9NOCA</name>
<gene>
    <name evidence="8" type="ORF">Q8814_00660</name>
</gene>
<comment type="catalytic activity">
    <reaction evidence="5">
        <text>a (3S)-3-hydroxyacyl-CoA = a (2E)-enoyl-CoA + H2O</text>
        <dbReference type="Rhea" id="RHEA:16105"/>
        <dbReference type="ChEBI" id="CHEBI:15377"/>
        <dbReference type="ChEBI" id="CHEBI:57318"/>
        <dbReference type="ChEBI" id="CHEBI:58856"/>
        <dbReference type="EC" id="4.2.1.17"/>
    </reaction>
</comment>
<dbReference type="Gene3D" id="3.90.226.10">
    <property type="entry name" value="2-enoyl-CoA Hydratase, Chain A, domain 1"/>
    <property type="match status" value="1"/>
</dbReference>